<proteinExistence type="inferred from homology"/>
<dbReference type="Proteomes" id="UP001209570">
    <property type="component" value="Unassembled WGS sequence"/>
</dbReference>
<evidence type="ECO:0000256" key="5">
    <source>
        <dbReference type="PIRNR" id="PIRNR005673"/>
    </source>
</evidence>
<reference evidence="7" key="1">
    <citation type="submission" date="2021-12" db="EMBL/GenBank/DDBJ databases">
        <title>Prjna785345.</title>
        <authorList>
            <person name="Rujirawat T."/>
            <person name="Krajaejun T."/>
        </authorList>
    </citation>
    <scope>NUCLEOTIDE SEQUENCE</scope>
    <source>
        <strain evidence="7">Pi057C3</strain>
    </source>
</reference>
<sequence length="560" mass="60844">MARTPRNSLKKHDLTADSRSAKARRTRATAQIRKDKRRDVVQTKRRRLMSSDVAVSGRDINELVRILAGGDASHQERYEVLKEIRVLLATHENDYATVDQIIESGRALPAQIVPVLVELLNSASPLTTATRSGGEVYKEVLWCLTNIASGQYEHTKLVLPAVPRLLQFLEGANHTLAEHAAWVLGNIAADCDEFRQQLIRNGAVLPLTKPLTRPGDAELAKNCAWALSNLARGHETSAKPFVDAGIVPVVVAGLQQGTSQAFNEATVVEIAWLLSFLTAREEEYLKLWLDSGLIDLLLPYFAANNELLLTPILRVFGNLCCGAEDHHTDAWQRPHVQRLLASDSPFVPQLLAFLHPSVAASQAHLAAESAWVLSNLATLDRDVVDRLLHAGVLPSLQAHFQRGTFELRREVAFALTNIALTSASHMEQVLALDVLPGFLQLLGAADVAVVGNSLRLLENVLRAAPNGVALVESHGGIEALETLQFQSDDGEDNHLARWAEALVNEFYGENYGINSPPSQGAVGGPLPAFSFELPPPPTASASASGGRGRGAHMTVPAWKK</sequence>
<dbReference type="PANTHER" id="PTHR23316">
    <property type="entry name" value="IMPORTIN ALPHA"/>
    <property type="match status" value="1"/>
</dbReference>
<dbReference type="SUPFAM" id="SSF48371">
    <property type="entry name" value="ARM repeat"/>
    <property type="match status" value="1"/>
</dbReference>
<name>A0AAD5M0J5_PYTIN</name>
<organism evidence="7 8">
    <name type="scientific">Pythium insidiosum</name>
    <name type="common">Pythiosis disease agent</name>
    <dbReference type="NCBI Taxonomy" id="114742"/>
    <lineage>
        <taxon>Eukaryota</taxon>
        <taxon>Sar</taxon>
        <taxon>Stramenopiles</taxon>
        <taxon>Oomycota</taxon>
        <taxon>Peronosporomycetes</taxon>
        <taxon>Pythiales</taxon>
        <taxon>Pythiaceae</taxon>
        <taxon>Pythium</taxon>
    </lineage>
</organism>
<evidence type="ECO:0000313" key="7">
    <source>
        <dbReference type="EMBL" id="KAJ0399985.1"/>
    </source>
</evidence>
<dbReference type="InterPro" id="IPR016024">
    <property type="entry name" value="ARM-type_fold"/>
</dbReference>
<feature type="region of interest" description="Disordered" evidence="6">
    <location>
        <begin position="1"/>
        <end position="38"/>
    </location>
</feature>
<keyword evidence="3" id="KW-0677">Repeat</keyword>
<protein>
    <recommendedName>
        <fullName evidence="5">Importin subunit alpha</fullName>
    </recommendedName>
</protein>
<dbReference type="GO" id="GO:0006606">
    <property type="term" value="P:protein import into nucleus"/>
    <property type="evidence" value="ECO:0007669"/>
    <property type="project" value="InterPro"/>
</dbReference>
<dbReference type="InterPro" id="IPR000225">
    <property type="entry name" value="Armadillo"/>
</dbReference>
<gene>
    <name evidence="7" type="ORF">P43SY_006238</name>
</gene>
<feature type="compositionally biased region" description="Basic and acidic residues" evidence="6">
    <location>
        <begin position="10"/>
        <end position="20"/>
    </location>
</feature>
<dbReference type="GO" id="GO:0005737">
    <property type="term" value="C:cytoplasm"/>
    <property type="evidence" value="ECO:0007669"/>
    <property type="project" value="InterPro"/>
</dbReference>
<keyword evidence="2 5" id="KW-0813">Transport</keyword>
<dbReference type="GO" id="GO:0061608">
    <property type="term" value="F:nuclear import signal receptor activity"/>
    <property type="evidence" value="ECO:0007669"/>
    <property type="project" value="InterPro"/>
</dbReference>
<evidence type="ECO:0000256" key="4">
    <source>
        <dbReference type="ARBA" id="ARBA00022927"/>
    </source>
</evidence>
<evidence type="ECO:0000256" key="6">
    <source>
        <dbReference type="SAM" id="MobiDB-lite"/>
    </source>
</evidence>
<dbReference type="Pfam" id="PF00514">
    <property type="entry name" value="Arm"/>
    <property type="match status" value="2"/>
</dbReference>
<comment type="caution">
    <text evidence="7">The sequence shown here is derived from an EMBL/GenBank/DDBJ whole genome shotgun (WGS) entry which is preliminary data.</text>
</comment>
<dbReference type="SMART" id="SM00185">
    <property type="entry name" value="ARM"/>
    <property type="match status" value="8"/>
</dbReference>
<comment type="similarity">
    <text evidence="1 5">Belongs to the importin alpha family.</text>
</comment>
<dbReference type="PIRSF" id="PIRSF005673">
    <property type="entry name" value="Importin_alpha"/>
    <property type="match status" value="1"/>
</dbReference>
<keyword evidence="4 5" id="KW-0653">Protein transport</keyword>
<accession>A0AAD5M0J5</accession>
<keyword evidence="8" id="KW-1185">Reference proteome</keyword>
<dbReference type="EMBL" id="JAKCXM010000166">
    <property type="protein sequence ID" value="KAJ0399985.1"/>
    <property type="molecule type" value="Genomic_DNA"/>
</dbReference>
<dbReference type="AlphaFoldDB" id="A0AAD5M0J5"/>
<evidence type="ECO:0000256" key="3">
    <source>
        <dbReference type="ARBA" id="ARBA00022737"/>
    </source>
</evidence>
<feature type="region of interest" description="Disordered" evidence="6">
    <location>
        <begin position="533"/>
        <end position="560"/>
    </location>
</feature>
<dbReference type="Gene3D" id="1.25.10.10">
    <property type="entry name" value="Leucine-rich Repeat Variant"/>
    <property type="match status" value="1"/>
</dbReference>
<dbReference type="InterPro" id="IPR024931">
    <property type="entry name" value="Importin_alpha"/>
</dbReference>
<dbReference type="InterPro" id="IPR011989">
    <property type="entry name" value="ARM-like"/>
</dbReference>
<evidence type="ECO:0000256" key="1">
    <source>
        <dbReference type="ARBA" id="ARBA00010394"/>
    </source>
</evidence>
<evidence type="ECO:0000256" key="2">
    <source>
        <dbReference type="ARBA" id="ARBA00022448"/>
    </source>
</evidence>
<evidence type="ECO:0000313" key="8">
    <source>
        <dbReference type="Proteomes" id="UP001209570"/>
    </source>
</evidence>